<dbReference type="Pfam" id="PF14213">
    <property type="entry name" value="DUF4325"/>
    <property type="match status" value="1"/>
</dbReference>
<evidence type="ECO:0000259" key="1">
    <source>
        <dbReference type="Pfam" id="PF14213"/>
    </source>
</evidence>
<protein>
    <submittedName>
        <fullName evidence="2">STAS-like domain-containing protein</fullName>
    </submittedName>
</protein>
<organism evidence="2 3">
    <name type="scientific">Celeribacter halophilus</name>
    <dbReference type="NCBI Taxonomy" id="576117"/>
    <lineage>
        <taxon>Bacteria</taxon>
        <taxon>Pseudomonadati</taxon>
        <taxon>Pseudomonadota</taxon>
        <taxon>Alphaproteobacteria</taxon>
        <taxon>Rhodobacterales</taxon>
        <taxon>Roseobacteraceae</taxon>
        <taxon>Celeribacter</taxon>
    </lineage>
</organism>
<feature type="domain" description="DUF4325" evidence="1">
    <location>
        <begin position="25"/>
        <end position="89"/>
    </location>
</feature>
<proteinExistence type="predicted"/>
<dbReference type="InterPro" id="IPR025474">
    <property type="entry name" value="DUF4325"/>
</dbReference>
<gene>
    <name evidence="2" type="ORF">Q4494_17950</name>
</gene>
<dbReference type="RefSeq" id="WP_303484559.1">
    <property type="nucleotide sequence ID" value="NZ_JAUOPJ010000025.1"/>
</dbReference>
<dbReference type="Proteomes" id="UP001169823">
    <property type="component" value="Unassembled WGS sequence"/>
</dbReference>
<dbReference type="EMBL" id="JAUOPJ010000025">
    <property type="protein sequence ID" value="MDO6458964.1"/>
    <property type="molecule type" value="Genomic_DNA"/>
</dbReference>
<sequence length="110" mass="12353">MAEISIATDFSRFPGGRYRKLGKHSGEEFREDVLSPALKKNEEVFVILDGTVGYGSSFLEEAFGGLVRIGFSLDELKGKLKPVAQSPEYQTYVQEIWQYIEDASQRKSIA</sequence>
<comment type="caution">
    <text evidence="2">The sequence shown here is derived from an EMBL/GenBank/DDBJ whole genome shotgun (WGS) entry which is preliminary data.</text>
</comment>
<evidence type="ECO:0000313" key="2">
    <source>
        <dbReference type="EMBL" id="MDO6458964.1"/>
    </source>
</evidence>
<evidence type="ECO:0000313" key="3">
    <source>
        <dbReference type="Proteomes" id="UP001169823"/>
    </source>
</evidence>
<accession>A0AAW7Y1R2</accession>
<dbReference type="AlphaFoldDB" id="A0AAW7Y1R2"/>
<reference evidence="2" key="1">
    <citation type="submission" date="2023-07" db="EMBL/GenBank/DDBJ databases">
        <title>Genome content predicts the carbon catabolic preferences of heterotrophic bacteria.</title>
        <authorList>
            <person name="Gralka M."/>
        </authorList>
    </citation>
    <scope>NUCLEOTIDE SEQUENCE</scope>
    <source>
        <strain evidence="2">I2M02</strain>
    </source>
</reference>
<name>A0AAW7Y1R2_9RHOB</name>